<evidence type="ECO:0000313" key="3">
    <source>
        <dbReference type="EMBL" id="PIQ70447.1"/>
    </source>
</evidence>
<proteinExistence type="inferred from homology"/>
<dbReference type="SUPFAM" id="SSF82771">
    <property type="entry name" value="GIY-YIG endonuclease"/>
    <property type="match status" value="1"/>
</dbReference>
<dbReference type="Pfam" id="PF01541">
    <property type="entry name" value="GIY-YIG"/>
    <property type="match status" value="1"/>
</dbReference>
<evidence type="ECO:0000259" key="2">
    <source>
        <dbReference type="PROSITE" id="PS50164"/>
    </source>
</evidence>
<comment type="similarity">
    <text evidence="1">Belongs to the UPF0213 family.</text>
</comment>
<comment type="caution">
    <text evidence="3">The sequence shown here is derived from an EMBL/GenBank/DDBJ whole genome shotgun (WGS) entry which is preliminary data.</text>
</comment>
<evidence type="ECO:0000256" key="1">
    <source>
        <dbReference type="ARBA" id="ARBA00007435"/>
    </source>
</evidence>
<protein>
    <submittedName>
        <fullName evidence="3">Excinuclease ABC subunit C</fullName>
    </submittedName>
</protein>
<gene>
    <name evidence="3" type="ORF">COV89_00325</name>
</gene>
<dbReference type="PANTHER" id="PTHR34477:SF1">
    <property type="entry name" value="UPF0213 PROTEIN YHBQ"/>
    <property type="match status" value="1"/>
</dbReference>
<dbReference type="Gene3D" id="3.40.1440.10">
    <property type="entry name" value="GIY-YIG endonuclease"/>
    <property type="match status" value="1"/>
</dbReference>
<dbReference type="AlphaFoldDB" id="A0A2H0KGT8"/>
<dbReference type="EMBL" id="PCVI01000007">
    <property type="protein sequence ID" value="PIQ70447.1"/>
    <property type="molecule type" value="Genomic_DNA"/>
</dbReference>
<reference evidence="3 4" key="1">
    <citation type="submission" date="2017-09" db="EMBL/GenBank/DDBJ databases">
        <title>Depth-based differentiation of microbial function through sediment-hosted aquifers and enrichment of novel symbionts in the deep terrestrial subsurface.</title>
        <authorList>
            <person name="Probst A.J."/>
            <person name="Ladd B."/>
            <person name="Jarett J.K."/>
            <person name="Geller-Mcgrath D.E."/>
            <person name="Sieber C.M."/>
            <person name="Emerson J.B."/>
            <person name="Anantharaman K."/>
            <person name="Thomas B.C."/>
            <person name="Malmstrom R."/>
            <person name="Stieglmeier M."/>
            <person name="Klingl A."/>
            <person name="Woyke T."/>
            <person name="Ryan C.M."/>
            <person name="Banfield J.F."/>
        </authorList>
    </citation>
    <scope>NUCLEOTIDE SEQUENCE [LARGE SCALE GENOMIC DNA]</scope>
    <source>
        <strain evidence="3">CG11_big_fil_rev_8_21_14_0_20_40_12</strain>
    </source>
</reference>
<accession>A0A2H0KGT8</accession>
<dbReference type="InterPro" id="IPR050190">
    <property type="entry name" value="UPF0213_domain"/>
</dbReference>
<organism evidence="3 4">
    <name type="scientific">Candidatus Shapirobacteria bacterium CG11_big_fil_rev_8_21_14_0_20_40_12</name>
    <dbReference type="NCBI Taxonomy" id="1974889"/>
    <lineage>
        <taxon>Bacteria</taxon>
        <taxon>Candidatus Shapironibacteriota</taxon>
    </lineage>
</organism>
<dbReference type="CDD" id="cd10449">
    <property type="entry name" value="GIY-YIG_SLX1_like"/>
    <property type="match status" value="1"/>
</dbReference>
<dbReference type="InterPro" id="IPR035901">
    <property type="entry name" value="GIY-YIG_endonuc_sf"/>
</dbReference>
<dbReference type="InterPro" id="IPR000305">
    <property type="entry name" value="GIY-YIG_endonuc"/>
</dbReference>
<sequence>MFYYVYILQSQKDQSLYIGYTSDLKKRFKEHNEGKSLAAKPFRPYKLIFYEAFLGRIDAKRRKTYLKGGYGRKTIKSMLDKYFKVKI</sequence>
<evidence type="ECO:0000313" key="4">
    <source>
        <dbReference type="Proteomes" id="UP000231371"/>
    </source>
</evidence>
<dbReference type="PROSITE" id="PS50164">
    <property type="entry name" value="GIY_YIG"/>
    <property type="match status" value="1"/>
</dbReference>
<dbReference type="Proteomes" id="UP000231371">
    <property type="component" value="Unassembled WGS sequence"/>
</dbReference>
<dbReference type="PANTHER" id="PTHR34477">
    <property type="entry name" value="UPF0213 PROTEIN YHBQ"/>
    <property type="match status" value="1"/>
</dbReference>
<feature type="domain" description="GIY-YIG" evidence="2">
    <location>
        <begin position="1"/>
        <end position="76"/>
    </location>
</feature>
<name>A0A2H0KGT8_9BACT</name>